<feature type="region of interest" description="Disordered" evidence="1">
    <location>
        <begin position="1"/>
        <end position="26"/>
    </location>
</feature>
<evidence type="ECO:0000256" key="1">
    <source>
        <dbReference type="SAM" id="MobiDB-lite"/>
    </source>
</evidence>
<evidence type="ECO:0000313" key="2">
    <source>
        <dbReference type="EMBL" id="SHM01161.1"/>
    </source>
</evidence>
<dbReference type="EMBL" id="FRCB01000004">
    <property type="protein sequence ID" value="SHM01161.1"/>
    <property type="molecule type" value="Genomic_DNA"/>
</dbReference>
<dbReference type="AlphaFoldDB" id="A0A1M7FAU0"/>
<keyword evidence="3" id="KW-1185">Reference proteome</keyword>
<name>A0A1M7FAU0_9RHOB</name>
<reference evidence="2 3" key="1">
    <citation type="submission" date="2016-11" db="EMBL/GenBank/DDBJ databases">
        <authorList>
            <person name="Varghese N."/>
            <person name="Submissions S."/>
        </authorList>
    </citation>
    <scope>NUCLEOTIDE SEQUENCE [LARGE SCALE GENOMIC DNA]</scope>
    <source>
        <strain evidence="2 3">DSM 28249</strain>
    </source>
</reference>
<gene>
    <name evidence="2" type="ORF">SAMN05443432_104120</name>
</gene>
<evidence type="ECO:0000313" key="3">
    <source>
        <dbReference type="Proteomes" id="UP000322545"/>
    </source>
</evidence>
<organism evidence="2 3">
    <name type="scientific">Roseovarius litoreus</name>
    <dbReference type="NCBI Taxonomy" id="1155722"/>
    <lineage>
        <taxon>Bacteria</taxon>
        <taxon>Pseudomonadati</taxon>
        <taxon>Pseudomonadota</taxon>
        <taxon>Alphaproteobacteria</taxon>
        <taxon>Rhodobacterales</taxon>
        <taxon>Roseobacteraceae</taxon>
        <taxon>Roseovarius</taxon>
    </lineage>
</organism>
<accession>A0A1M7FAU0</accession>
<sequence length="51" mass="5937">MKTTFGAGSTKLPNTIPRPTHWPKEELDWPDFQTEYQKWCADPDTYTPPDP</sequence>
<dbReference type="RefSeq" id="WP_188129933.1">
    <property type="nucleotide sequence ID" value="NZ_FRCB01000004.1"/>
</dbReference>
<protein>
    <submittedName>
        <fullName evidence="2">Uncharacterized protein</fullName>
    </submittedName>
</protein>
<dbReference type="Proteomes" id="UP000322545">
    <property type="component" value="Unassembled WGS sequence"/>
</dbReference>
<feature type="compositionally biased region" description="Polar residues" evidence="1">
    <location>
        <begin position="1"/>
        <end position="13"/>
    </location>
</feature>
<proteinExistence type="predicted"/>